<reference evidence="2 3" key="1">
    <citation type="journal article" date="2017" name="Plant Biotechnol. J.">
        <title>A comprehensive draft genome sequence for lupin (Lupinus angustifolius), an emerging health food: insights into plant-microbe interactions and legume evolution.</title>
        <authorList>
            <person name="Hane J.K."/>
            <person name="Ming Y."/>
            <person name="Kamphuis L.G."/>
            <person name="Nelson M.N."/>
            <person name="Garg G."/>
            <person name="Atkins C.A."/>
            <person name="Bayer P.E."/>
            <person name="Bravo A."/>
            <person name="Bringans S."/>
            <person name="Cannon S."/>
            <person name="Edwards D."/>
            <person name="Foley R."/>
            <person name="Gao L.L."/>
            <person name="Harrison M.J."/>
            <person name="Huang W."/>
            <person name="Hurgobin B."/>
            <person name="Li S."/>
            <person name="Liu C.W."/>
            <person name="McGrath A."/>
            <person name="Morahan G."/>
            <person name="Murray J."/>
            <person name="Weller J."/>
            <person name="Jian J."/>
            <person name="Singh K.B."/>
        </authorList>
    </citation>
    <scope>NUCLEOTIDE SEQUENCE [LARGE SCALE GENOMIC DNA]</scope>
    <source>
        <strain evidence="3">cv. Tanjil</strain>
        <tissue evidence="2">Whole plant</tissue>
    </source>
</reference>
<dbReference type="STRING" id="3871.A0A394DDZ6"/>
<protein>
    <submittedName>
        <fullName evidence="2">Uncharacterized protein</fullName>
    </submittedName>
</protein>
<name>A0A394DDZ6_LUPAN</name>
<keyword evidence="3" id="KW-1185">Reference proteome</keyword>
<accession>A0A394DDZ6</accession>
<gene>
    <name evidence="2" type="ORF">TanjilG_02753</name>
</gene>
<comment type="caution">
    <text evidence="2">The sequence shown here is derived from an EMBL/GenBank/DDBJ whole genome shotgun (WGS) entry which is preliminary data.</text>
</comment>
<evidence type="ECO:0000313" key="2">
    <source>
        <dbReference type="EMBL" id="OIW21408.1"/>
    </source>
</evidence>
<dbReference type="AlphaFoldDB" id="A0A394DDZ6"/>
<evidence type="ECO:0000256" key="1">
    <source>
        <dbReference type="SAM" id="MobiDB-lite"/>
    </source>
</evidence>
<dbReference type="Gramene" id="OIW21408">
    <property type="protein sequence ID" value="OIW21408"/>
    <property type="gene ID" value="TanjilG_02753"/>
</dbReference>
<dbReference type="Proteomes" id="UP000188354">
    <property type="component" value="Unassembled WGS sequence"/>
</dbReference>
<organism evidence="2 3">
    <name type="scientific">Lupinus angustifolius</name>
    <name type="common">Narrow-leaved blue lupine</name>
    <dbReference type="NCBI Taxonomy" id="3871"/>
    <lineage>
        <taxon>Eukaryota</taxon>
        <taxon>Viridiplantae</taxon>
        <taxon>Streptophyta</taxon>
        <taxon>Embryophyta</taxon>
        <taxon>Tracheophyta</taxon>
        <taxon>Spermatophyta</taxon>
        <taxon>Magnoliopsida</taxon>
        <taxon>eudicotyledons</taxon>
        <taxon>Gunneridae</taxon>
        <taxon>Pentapetalae</taxon>
        <taxon>rosids</taxon>
        <taxon>fabids</taxon>
        <taxon>Fabales</taxon>
        <taxon>Fabaceae</taxon>
        <taxon>Papilionoideae</taxon>
        <taxon>50 kb inversion clade</taxon>
        <taxon>genistoids sensu lato</taxon>
        <taxon>core genistoids</taxon>
        <taxon>Genisteae</taxon>
        <taxon>Lupinus</taxon>
    </lineage>
</organism>
<proteinExistence type="predicted"/>
<feature type="region of interest" description="Disordered" evidence="1">
    <location>
        <begin position="32"/>
        <end position="51"/>
    </location>
</feature>
<evidence type="ECO:0000313" key="3">
    <source>
        <dbReference type="Proteomes" id="UP000188354"/>
    </source>
</evidence>
<dbReference type="EMBL" id="MLAU01025218">
    <property type="protein sequence ID" value="OIW21408.1"/>
    <property type="molecule type" value="Genomic_DNA"/>
</dbReference>
<sequence>MTLSVINALNGIYTIRGCDQPLIVQFVDPKRPHQKDSRFLPNTSVPMGDRMPPPNAWCPMHPPNGFQDMVTQHCL</sequence>